<reference evidence="2" key="1">
    <citation type="submission" date="2018-06" db="EMBL/GenBank/DDBJ databases">
        <authorList>
            <person name="Zhirakovskaya E."/>
        </authorList>
    </citation>
    <scope>NUCLEOTIDE SEQUENCE</scope>
</reference>
<gene>
    <name evidence="2" type="ORF">MNBD_PLANCTO03-1058</name>
</gene>
<accession>A0A3B1E551</accession>
<evidence type="ECO:0000313" key="2">
    <source>
        <dbReference type="EMBL" id="VAX41225.1"/>
    </source>
</evidence>
<dbReference type="EMBL" id="UOGK01000507">
    <property type="protein sequence ID" value="VAX41225.1"/>
    <property type="molecule type" value="Genomic_DNA"/>
</dbReference>
<proteinExistence type="predicted"/>
<organism evidence="2">
    <name type="scientific">hydrothermal vent metagenome</name>
    <dbReference type="NCBI Taxonomy" id="652676"/>
    <lineage>
        <taxon>unclassified sequences</taxon>
        <taxon>metagenomes</taxon>
        <taxon>ecological metagenomes</taxon>
    </lineage>
</organism>
<feature type="region of interest" description="Disordered" evidence="1">
    <location>
        <begin position="314"/>
        <end position="335"/>
    </location>
</feature>
<evidence type="ECO:0000256" key="1">
    <source>
        <dbReference type="SAM" id="MobiDB-lite"/>
    </source>
</evidence>
<sequence length="552" mass="59736">MHAHKVRYHTVLGLILLSGLATLSHAQNALGDGRALEARLQTPTINPPKRSFSSELAFRESIVSGTAPAGLSFRGEALPSRFEFRGDLGEDALFAFRRDSLYSGLAGRGIRGTDALQYQFALTVGSRVPGSLAGQISYARAGDAERFSGHNQAFARDLTGRESGLHYATEPDLMLSAIEAGSSLVQPVRSISTYTANRGLQPTLVGILQNRMTQQTAGQTASPLLGVQVVPVDTLRQPAAIPNFLAPKSPETTDPLAEPAEQPKTAYELMLDRYRELSGPEETPQADNTIPVWAKDLVGVQRVLRGMSIQPLDPARPLPGAEETIPTAPETPIGRVEEGLNPYAATTPVPKASDAPAFDLEVLRRMRDAGGLAETLIPTKLARIDRYTAYMQSAQEMIAKERYFDAEEMYISAMTSRPRDVNASIGRAHAQLGAGLILSAGLNVRQLLVRHPEISGMRYAPALLPSATRLDHITLTLRNGLTSATSGDDCGLLLAYLGFQRGIEDDIRAGLDALEEHGDEADQRLVEMLRAVWLETETKSTNETDQPPEGDD</sequence>
<protein>
    <submittedName>
        <fullName evidence="2">Uncharacterized protein</fullName>
    </submittedName>
</protein>
<name>A0A3B1E551_9ZZZZ</name>
<dbReference type="AlphaFoldDB" id="A0A3B1E551"/>